<name>A0AAW2RCZ1_SESRA</name>
<dbReference type="AlphaFoldDB" id="A0AAW2RCZ1"/>
<protein>
    <submittedName>
        <fullName evidence="1">Uncharacterized protein</fullName>
    </submittedName>
</protein>
<dbReference type="PANTHER" id="PTHR11439:SF511">
    <property type="match status" value="1"/>
</dbReference>
<dbReference type="PANTHER" id="PTHR11439">
    <property type="entry name" value="GAG-POL-RELATED RETROTRANSPOSON"/>
    <property type="match status" value="1"/>
</dbReference>
<comment type="caution">
    <text evidence="1">The sequence shown here is derived from an EMBL/GenBank/DDBJ whole genome shotgun (WGS) entry which is preliminary data.</text>
</comment>
<proteinExistence type="predicted"/>
<organism evidence="1">
    <name type="scientific">Sesamum radiatum</name>
    <name type="common">Black benniseed</name>
    <dbReference type="NCBI Taxonomy" id="300843"/>
    <lineage>
        <taxon>Eukaryota</taxon>
        <taxon>Viridiplantae</taxon>
        <taxon>Streptophyta</taxon>
        <taxon>Embryophyta</taxon>
        <taxon>Tracheophyta</taxon>
        <taxon>Spermatophyta</taxon>
        <taxon>Magnoliopsida</taxon>
        <taxon>eudicotyledons</taxon>
        <taxon>Gunneridae</taxon>
        <taxon>Pentapetalae</taxon>
        <taxon>asterids</taxon>
        <taxon>lamiids</taxon>
        <taxon>Lamiales</taxon>
        <taxon>Pedaliaceae</taxon>
        <taxon>Sesamum</taxon>
    </lineage>
</organism>
<reference evidence="1" key="2">
    <citation type="journal article" date="2024" name="Plant">
        <title>Genomic evolution and insights into agronomic trait innovations of Sesamum species.</title>
        <authorList>
            <person name="Miao H."/>
            <person name="Wang L."/>
            <person name="Qu L."/>
            <person name="Liu H."/>
            <person name="Sun Y."/>
            <person name="Le M."/>
            <person name="Wang Q."/>
            <person name="Wei S."/>
            <person name="Zheng Y."/>
            <person name="Lin W."/>
            <person name="Duan Y."/>
            <person name="Cao H."/>
            <person name="Xiong S."/>
            <person name="Wang X."/>
            <person name="Wei L."/>
            <person name="Li C."/>
            <person name="Ma Q."/>
            <person name="Ju M."/>
            <person name="Zhao R."/>
            <person name="Li G."/>
            <person name="Mu C."/>
            <person name="Tian Q."/>
            <person name="Mei H."/>
            <person name="Zhang T."/>
            <person name="Gao T."/>
            <person name="Zhang H."/>
        </authorList>
    </citation>
    <scope>NUCLEOTIDE SEQUENCE</scope>
    <source>
        <strain evidence="1">G02</strain>
    </source>
</reference>
<evidence type="ECO:0000313" key="1">
    <source>
        <dbReference type="EMBL" id="KAL0377949.1"/>
    </source>
</evidence>
<dbReference type="EMBL" id="JACGWJ010000013">
    <property type="protein sequence ID" value="KAL0377949.1"/>
    <property type="molecule type" value="Genomic_DNA"/>
</dbReference>
<dbReference type="CDD" id="cd09272">
    <property type="entry name" value="RNase_HI_RT_Ty1"/>
    <property type="match status" value="1"/>
</dbReference>
<sequence>MGATVCELQWISYLLHDFGIPVSTPIPMFCDNRAALHIMANPVFHEWTKHLDIDCHIVRNQYKLGFVAPSFVRSREQLADIFTKSLSGPLFLTLLSKLALFTLAPSPACGGCDGNLPSTNSLFLDAG</sequence>
<accession>A0AAW2RCZ1</accession>
<gene>
    <name evidence="1" type="ORF">Sradi_3100400</name>
</gene>
<reference evidence="1" key="1">
    <citation type="submission" date="2020-06" db="EMBL/GenBank/DDBJ databases">
        <authorList>
            <person name="Li T."/>
            <person name="Hu X."/>
            <person name="Zhang T."/>
            <person name="Song X."/>
            <person name="Zhang H."/>
            <person name="Dai N."/>
            <person name="Sheng W."/>
            <person name="Hou X."/>
            <person name="Wei L."/>
        </authorList>
    </citation>
    <scope>NUCLEOTIDE SEQUENCE</scope>
    <source>
        <strain evidence="1">G02</strain>
        <tissue evidence="1">Leaf</tissue>
    </source>
</reference>